<dbReference type="Gene3D" id="3.40.50.720">
    <property type="entry name" value="NAD(P)-binding Rossmann-like Domain"/>
    <property type="match status" value="1"/>
</dbReference>
<dbReference type="Pfam" id="PF13561">
    <property type="entry name" value="adh_short_C2"/>
    <property type="match status" value="1"/>
</dbReference>
<dbReference type="PRINTS" id="PR00081">
    <property type="entry name" value="GDHRDH"/>
</dbReference>
<name>A0A7W8Z4D2_9ACTN</name>
<sequence length="262" mass="27258">MIITGAGSGIGKAAAELMSREAASVLVADLDSAAARDVAEGIVAAGGRAISCEVDVTTEDSIAAMVETAVAEFGRLDVLCNHVGGTNPRRDLDLLRLDMDEFDRAVALNVRSALLGTRHALPHLIEAGGGSVINTVSIGGLLGDSLQIAYGAVKAALINVTRYIAVQYGPQRVRCNAVAPGAVMTPALRDNMPVEAIERLQSHNALPYLGAPEDIGNTMLFLASDESRYMTGQTLVVDGGCTSQSPLAPDRRALLPEIDPGL</sequence>
<dbReference type="InterPro" id="IPR002347">
    <property type="entry name" value="SDR_fam"/>
</dbReference>
<accession>A0A7W8Z4D2</accession>
<dbReference type="GO" id="GO:0016491">
    <property type="term" value="F:oxidoreductase activity"/>
    <property type="evidence" value="ECO:0007669"/>
    <property type="project" value="UniProtKB-KW"/>
</dbReference>
<dbReference type="PANTHER" id="PTHR43669">
    <property type="entry name" value="5-KETO-D-GLUCONATE 5-REDUCTASE"/>
    <property type="match status" value="1"/>
</dbReference>
<dbReference type="Proteomes" id="UP000588112">
    <property type="component" value="Unassembled WGS sequence"/>
</dbReference>
<reference evidence="3 4" key="1">
    <citation type="submission" date="2020-08" db="EMBL/GenBank/DDBJ databases">
        <title>Sequencing the genomes of 1000 actinobacteria strains.</title>
        <authorList>
            <person name="Klenk H.-P."/>
        </authorList>
    </citation>
    <scope>NUCLEOTIDE SEQUENCE [LARGE SCALE GENOMIC DNA]</scope>
    <source>
        <strain evidence="3 4">DSM 45790</strain>
    </source>
</reference>
<evidence type="ECO:0000256" key="1">
    <source>
        <dbReference type="ARBA" id="ARBA00006484"/>
    </source>
</evidence>
<evidence type="ECO:0000313" key="4">
    <source>
        <dbReference type="Proteomes" id="UP000588112"/>
    </source>
</evidence>
<evidence type="ECO:0000256" key="2">
    <source>
        <dbReference type="ARBA" id="ARBA00023002"/>
    </source>
</evidence>
<dbReference type="PANTHER" id="PTHR43669:SF8">
    <property type="entry name" value="SHORT-CHAIN TYPE DEHYDROGENASE_REDUCTASE-RELATED"/>
    <property type="match status" value="1"/>
</dbReference>
<dbReference type="CDD" id="cd05233">
    <property type="entry name" value="SDR_c"/>
    <property type="match status" value="1"/>
</dbReference>
<dbReference type="InterPro" id="IPR036291">
    <property type="entry name" value="NAD(P)-bd_dom_sf"/>
</dbReference>
<keyword evidence="2" id="KW-0560">Oxidoreductase</keyword>
<dbReference type="NCBIfam" id="NF005559">
    <property type="entry name" value="PRK07231.1"/>
    <property type="match status" value="1"/>
</dbReference>
<comment type="similarity">
    <text evidence="1">Belongs to the short-chain dehydrogenases/reductases (SDR) family.</text>
</comment>
<comment type="caution">
    <text evidence="3">The sequence shown here is derived from an EMBL/GenBank/DDBJ whole genome shotgun (WGS) entry which is preliminary data.</text>
</comment>
<organism evidence="3 4">
    <name type="scientific">Sphaerisporangium krabiense</name>
    <dbReference type="NCBI Taxonomy" id="763782"/>
    <lineage>
        <taxon>Bacteria</taxon>
        <taxon>Bacillati</taxon>
        <taxon>Actinomycetota</taxon>
        <taxon>Actinomycetes</taxon>
        <taxon>Streptosporangiales</taxon>
        <taxon>Streptosporangiaceae</taxon>
        <taxon>Sphaerisporangium</taxon>
    </lineage>
</organism>
<proteinExistence type="inferred from homology"/>
<keyword evidence="4" id="KW-1185">Reference proteome</keyword>
<dbReference type="AlphaFoldDB" id="A0A7W8Z4D2"/>
<protein>
    <submittedName>
        <fullName evidence="3">NAD(P)-dependent dehydrogenase (Short-subunit alcohol dehydrogenase family)</fullName>
    </submittedName>
</protein>
<dbReference type="SUPFAM" id="SSF51735">
    <property type="entry name" value="NAD(P)-binding Rossmann-fold domains"/>
    <property type="match status" value="1"/>
</dbReference>
<dbReference type="PRINTS" id="PR00080">
    <property type="entry name" value="SDRFAMILY"/>
</dbReference>
<evidence type="ECO:0000313" key="3">
    <source>
        <dbReference type="EMBL" id="MBB5627176.1"/>
    </source>
</evidence>
<dbReference type="FunFam" id="3.40.50.720:FF:000084">
    <property type="entry name" value="Short-chain dehydrogenase reductase"/>
    <property type="match status" value="1"/>
</dbReference>
<dbReference type="EMBL" id="JACHBR010000001">
    <property type="protein sequence ID" value="MBB5627176.1"/>
    <property type="molecule type" value="Genomic_DNA"/>
</dbReference>
<gene>
    <name evidence="3" type="ORF">BJ981_002875</name>
</gene>